<dbReference type="InterPro" id="IPR013780">
    <property type="entry name" value="Glyco_hydro_b"/>
</dbReference>
<dbReference type="Pfam" id="PF21365">
    <property type="entry name" value="Glyco_hydro_31_3rd"/>
    <property type="match status" value="1"/>
</dbReference>
<dbReference type="CDD" id="cd06602">
    <property type="entry name" value="GH31_MGAM_SI_GAA"/>
    <property type="match status" value="1"/>
</dbReference>
<dbReference type="EC" id="3.2.1.20" evidence="3"/>
<dbReference type="CDD" id="cd14752">
    <property type="entry name" value="GH31_N"/>
    <property type="match status" value="1"/>
</dbReference>
<dbReference type="SUPFAM" id="SSF51445">
    <property type="entry name" value="(Trans)glycosidases"/>
    <property type="match status" value="1"/>
</dbReference>
<evidence type="ECO:0000313" key="13">
    <source>
        <dbReference type="RefSeq" id="XP_030981914.1"/>
    </source>
</evidence>
<dbReference type="GO" id="GO:0005975">
    <property type="term" value="P:carbohydrate metabolic process"/>
    <property type="evidence" value="ECO:0007669"/>
    <property type="project" value="InterPro"/>
</dbReference>
<evidence type="ECO:0000256" key="4">
    <source>
        <dbReference type="ARBA" id="ARBA00022801"/>
    </source>
</evidence>
<dbReference type="Pfam" id="PF01055">
    <property type="entry name" value="Glyco_hydro_31_2nd"/>
    <property type="match status" value="1"/>
</dbReference>
<dbReference type="InterPro" id="IPR000322">
    <property type="entry name" value="Glyco_hydro_31_TIM"/>
</dbReference>
<dbReference type="Gene3D" id="2.60.40.1180">
    <property type="entry name" value="Golgi alpha-mannosidase II"/>
    <property type="match status" value="2"/>
</dbReference>
<dbReference type="InterPro" id="IPR017853">
    <property type="entry name" value="GH"/>
</dbReference>
<dbReference type="PANTHER" id="PTHR22762">
    <property type="entry name" value="ALPHA-GLUCOSIDASE"/>
    <property type="match status" value="1"/>
</dbReference>
<dbReference type="InterPro" id="IPR025887">
    <property type="entry name" value="Glyco_hydro_31_N_dom"/>
</dbReference>
<dbReference type="AlphaFoldDB" id="A0A6P8B4G7"/>
<protein>
    <recommendedName>
        <fullName evidence="3">alpha-glucosidase</fullName>
        <ecNumber evidence="3">3.2.1.20</ecNumber>
    </recommendedName>
</protein>
<keyword evidence="5 6" id="KW-0326">Glycosidase</keyword>
<dbReference type="Pfam" id="PF13802">
    <property type="entry name" value="Gal_mutarotas_2"/>
    <property type="match status" value="1"/>
</dbReference>
<proteinExistence type="inferred from homology"/>
<dbReference type="KEGG" id="pgri:PgNI_06400"/>
<dbReference type="SUPFAM" id="SSF74650">
    <property type="entry name" value="Galactose mutarotase-like"/>
    <property type="match status" value="1"/>
</dbReference>
<keyword evidence="12" id="KW-1185">Reference proteome</keyword>
<dbReference type="InterPro" id="IPR011013">
    <property type="entry name" value="Gal_mutarotase_sf_dom"/>
</dbReference>
<dbReference type="GeneID" id="41961333"/>
<organism evidence="12 13">
    <name type="scientific">Pyricularia grisea</name>
    <name type="common">Crabgrass-specific blast fungus</name>
    <name type="synonym">Magnaporthe grisea</name>
    <dbReference type="NCBI Taxonomy" id="148305"/>
    <lineage>
        <taxon>Eukaryota</taxon>
        <taxon>Fungi</taxon>
        <taxon>Dikarya</taxon>
        <taxon>Ascomycota</taxon>
        <taxon>Pezizomycotina</taxon>
        <taxon>Sordariomycetes</taxon>
        <taxon>Sordariomycetidae</taxon>
        <taxon>Magnaporthales</taxon>
        <taxon>Pyriculariaceae</taxon>
        <taxon>Pyricularia</taxon>
    </lineage>
</organism>
<evidence type="ECO:0000259" key="9">
    <source>
        <dbReference type="Pfam" id="PF01055"/>
    </source>
</evidence>
<reference evidence="13" key="3">
    <citation type="submission" date="2025-08" db="UniProtKB">
        <authorList>
            <consortium name="RefSeq"/>
        </authorList>
    </citation>
    <scope>IDENTIFICATION</scope>
    <source>
        <strain evidence="13">NI907</strain>
    </source>
</reference>
<dbReference type="PANTHER" id="PTHR22762:SF95">
    <property type="entry name" value="ALPHA_BETA-GLUCOSIDASE AGDC-RELATED"/>
    <property type="match status" value="1"/>
</dbReference>
<evidence type="ECO:0000259" key="11">
    <source>
        <dbReference type="Pfam" id="PF21365"/>
    </source>
</evidence>
<feature type="domain" description="Glycosyl hydrolase family 31 C-terminal" evidence="11">
    <location>
        <begin position="759"/>
        <end position="849"/>
    </location>
</feature>
<accession>A0A6P8B4G7</accession>
<evidence type="ECO:0000256" key="7">
    <source>
        <dbReference type="SAM" id="MobiDB-lite"/>
    </source>
</evidence>
<keyword evidence="8" id="KW-0472">Membrane</keyword>
<dbReference type="Gene3D" id="3.20.20.80">
    <property type="entry name" value="Glycosidases"/>
    <property type="match status" value="2"/>
</dbReference>
<comment type="similarity">
    <text evidence="2 6">Belongs to the glycosyl hydrolase 31 family.</text>
</comment>
<feature type="compositionally biased region" description="Pro residues" evidence="7">
    <location>
        <begin position="504"/>
        <end position="513"/>
    </location>
</feature>
<keyword evidence="8" id="KW-1133">Transmembrane helix</keyword>
<feature type="region of interest" description="Disordered" evidence="7">
    <location>
        <begin position="491"/>
        <end position="531"/>
    </location>
</feature>
<dbReference type="Gene3D" id="2.60.40.1760">
    <property type="entry name" value="glycosyl hydrolase (family 31)"/>
    <property type="match status" value="1"/>
</dbReference>
<evidence type="ECO:0000256" key="1">
    <source>
        <dbReference type="ARBA" id="ARBA00001657"/>
    </source>
</evidence>
<evidence type="ECO:0000256" key="2">
    <source>
        <dbReference type="ARBA" id="ARBA00007806"/>
    </source>
</evidence>
<feature type="domain" description="Glycoside hydrolase family 31 N-terminal" evidence="10">
    <location>
        <begin position="114"/>
        <end position="274"/>
    </location>
</feature>
<dbReference type="PROSITE" id="PS00129">
    <property type="entry name" value="GLYCOSYL_HYDROL_F31_1"/>
    <property type="match status" value="1"/>
</dbReference>
<name>A0A6P8B4G7_PYRGI</name>
<keyword evidence="8" id="KW-0812">Transmembrane</keyword>
<dbReference type="Proteomes" id="UP000515153">
    <property type="component" value="Chromosome I"/>
</dbReference>
<comment type="catalytic activity">
    <reaction evidence="1">
        <text>Hydrolysis of terminal, non-reducing (1-&gt;4)-linked alpha-D-glucose residues with release of alpha-D-glucose.</text>
        <dbReference type="EC" id="3.2.1.20"/>
    </reaction>
</comment>
<evidence type="ECO:0000259" key="10">
    <source>
        <dbReference type="Pfam" id="PF13802"/>
    </source>
</evidence>
<gene>
    <name evidence="13" type="ORF">PgNI_06400</name>
</gene>
<sequence length="966" mass="108544">MANRKFKLQETRQQQQHALLERQSPAKSRPARKRGLTTCLLGLFLGTATIWLFLDAQLSTLVAQWCQNRIGSSNPADAVAGCPGYVASNVEKTASSLTADLKLAGEACNVYGRDLVELKLLVEYQTDKRLHVKIYDAQQQAYQIPESIIPSPLHQKTPLSRSEVIFHLTESPFSFAVTRTSNGEVLFNTSREHLVFEDQYIRLRTELPPDPNLYGLGEHTDSFRLQTEDYHRTLWNADMAFNPPMANMYSSHPTYFDHRPGSGTHAVYLRNSGGMDVKIHRTAADGQYLEYNLLGGVLDLYFLAGPGPTEASRQYAEAIGLADMPPYWALGIHQCKYGYWDVYMLAEVVANSSTAQIPLDVLWSDIDSMDGRKDFTLDEARFPMGRMRQLIDTLHSRGQKFITMLDSAVSREAGYEPYMRGTAQDVFLKADDGSHYLGIQWPGVVVWPDWTAPNTQAWWTDEILRWFDPELGMDVDGLWNDMNEAANFCGNVDCDPEKDKGDNPPDPPFPPRPNTGRPIPGFPAEFQPDFNGSSRSIKIESITRVNNMHADGSIPELRRRGNMRAETKGLPDRDLLYPKYKIQNRRGDISDGTLWTNISNYDGSFQYDTHNFYGGTMALTTRKALATRNPTRRPFVLTRSAFAGAGHQVAHWFGDNVSTWRDLRISILHMLAATALQNMPVVGSDVCGFNGEAEERMCQRWTLAAAFQPFFRNHADIGSPHQEFYLWESVAATARKAIRARYRLLDLLYTGVRSQTASGEPVVRPVFYVYPDDKEAVAVETQWFLGPGAEVLISPVVEEGTTRLDFYLPNDVFYDFWTLKKDRGHGQVVAKEHVDWDEIPVHIRGGRILPLREHGMANTTVELRKENFVIVVAPGLDGTAAGSLYLDDGESVDPGDEVTEVAFSWDGKRFAASGKWGFDTELVVEEVLVLGQEKDSGLSGMKYDDEVGVVRVKGPWSLKGDFGFSF</sequence>
<keyword evidence="4 6" id="KW-0378">Hydrolase</keyword>
<evidence type="ECO:0000313" key="12">
    <source>
        <dbReference type="Proteomes" id="UP000515153"/>
    </source>
</evidence>
<feature type="domain" description="Glycoside hydrolase family 31 TIM barrel" evidence="9">
    <location>
        <begin position="323"/>
        <end position="750"/>
    </location>
</feature>
<reference evidence="12 13" key="1">
    <citation type="journal article" date="2019" name="Mol. Biol. Evol.">
        <title>Blast fungal genomes show frequent chromosomal changes, gene gains and losses, and effector gene turnover.</title>
        <authorList>
            <person name="Gomez Luciano L.B."/>
            <person name="Jason Tsai I."/>
            <person name="Chuma I."/>
            <person name="Tosa Y."/>
            <person name="Chen Y.H."/>
            <person name="Li J.Y."/>
            <person name="Li M.Y."/>
            <person name="Jade Lu M.Y."/>
            <person name="Nakayashiki H."/>
            <person name="Li W.H."/>
        </authorList>
    </citation>
    <scope>NUCLEOTIDE SEQUENCE [LARGE SCALE GENOMIC DNA]</scope>
    <source>
        <strain evidence="12 13">NI907</strain>
    </source>
</reference>
<evidence type="ECO:0000256" key="3">
    <source>
        <dbReference type="ARBA" id="ARBA00012741"/>
    </source>
</evidence>
<dbReference type="GO" id="GO:0004558">
    <property type="term" value="F:alpha-1,4-glucosidase activity"/>
    <property type="evidence" value="ECO:0007669"/>
    <property type="project" value="UniProtKB-EC"/>
</dbReference>
<dbReference type="RefSeq" id="XP_030981914.1">
    <property type="nucleotide sequence ID" value="XM_031126424.1"/>
</dbReference>
<evidence type="ECO:0000256" key="8">
    <source>
        <dbReference type="SAM" id="Phobius"/>
    </source>
</evidence>
<dbReference type="GO" id="GO:0030246">
    <property type="term" value="F:carbohydrate binding"/>
    <property type="evidence" value="ECO:0007669"/>
    <property type="project" value="InterPro"/>
</dbReference>
<dbReference type="SUPFAM" id="SSF51011">
    <property type="entry name" value="Glycosyl hydrolase domain"/>
    <property type="match status" value="1"/>
</dbReference>
<feature type="transmembrane region" description="Helical" evidence="8">
    <location>
        <begin position="35"/>
        <end position="54"/>
    </location>
</feature>
<evidence type="ECO:0000256" key="5">
    <source>
        <dbReference type="ARBA" id="ARBA00023295"/>
    </source>
</evidence>
<dbReference type="InterPro" id="IPR030458">
    <property type="entry name" value="Glyco_hydro_31_AS"/>
</dbReference>
<dbReference type="InterPro" id="IPR048395">
    <property type="entry name" value="Glyco_hydro_31_C"/>
</dbReference>
<evidence type="ECO:0000256" key="6">
    <source>
        <dbReference type="RuleBase" id="RU361185"/>
    </source>
</evidence>
<reference evidence="13" key="2">
    <citation type="submission" date="2019-10" db="EMBL/GenBank/DDBJ databases">
        <authorList>
            <consortium name="NCBI Genome Project"/>
        </authorList>
    </citation>
    <scope>NUCLEOTIDE SEQUENCE</scope>
    <source>
        <strain evidence="13">NI907</strain>
    </source>
</reference>